<reference evidence="1" key="1">
    <citation type="submission" date="2024-01" db="EMBL/GenBank/DDBJ databases">
        <title>New evidence supports the origin of RcGTA from prophage.</title>
        <authorList>
            <person name="Xu Y."/>
            <person name="Liu B."/>
            <person name="Chen F."/>
        </authorList>
    </citation>
    <scope>NUCLEOTIDE SEQUENCE</scope>
</reference>
<evidence type="ECO:0000313" key="1">
    <source>
        <dbReference type="EMBL" id="XAG98210.1"/>
    </source>
</evidence>
<sequence>MAEHSTIEWTDATWNPVTGCSIVSPGCANCYAMKLAGTRLKNHPSRTALTVDSKNGPVWNGKVRFNEQWLDQPLRWRRPRMIFVCAHGDLFHEDVPDEWIDRVYAGMAETWWHTYQVLTKRSARMLAYFAAEDLRDRIGEIQRKAHGDNCAYTNVGIDAPWPLPNVWLGVSAERQKEADERIPDLLATPAAIRFLSAEPLLGPIDLSAIRWQDEDAEIRYNALTAEAWVENSDSASAYTDACDGNTRLDWVIAGGESGDRASPMHPDWPRALRDQCAGADVPFFFKQWGNWSAVSQMSEQQIDACYPPLSERHPDATRHSLVDECVLHADGSRHRHVDRNAFLQGTGAMSMFDVGKKRAGRLLDGVEHSGMPQPREVQAL</sequence>
<proteinExistence type="predicted"/>
<protein>
    <submittedName>
        <fullName evidence="1">Spore photoproduct lyase</fullName>
    </submittedName>
</protein>
<dbReference type="EMBL" id="PP232116">
    <property type="protein sequence ID" value="XAG98210.1"/>
    <property type="molecule type" value="Genomic_DNA"/>
</dbReference>
<dbReference type="GO" id="GO:0016829">
    <property type="term" value="F:lyase activity"/>
    <property type="evidence" value="ECO:0007669"/>
    <property type="project" value="UniProtKB-KW"/>
</dbReference>
<gene>
    <name evidence="1" type="ORF">vBMseSP1_gp6</name>
</gene>
<organism evidence="1">
    <name type="scientific">Mesorhizobium phage vB_MseS-P1</name>
    <dbReference type="NCBI Taxonomy" id="3120101"/>
    <lineage>
        <taxon>Viruses</taxon>
    </lineage>
</organism>
<accession>A0AB38ZLG8</accession>
<dbReference type="Pfam" id="PF07505">
    <property type="entry name" value="DUF5131"/>
    <property type="match status" value="1"/>
</dbReference>
<dbReference type="InterPro" id="IPR011101">
    <property type="entry name" value="DUF5131"/>
</dbReference>
<keyword evidence="1" id="KW-0456">Lyase</keyword>
<name>A0AB38ZLG8_9VIRU</name>